<proteinExistence type="predicted"/>
<evidence type="ECO:0000313" key="3">
    <source>
        <dbReference type="Proteomes" id="UP000523139"/>
    </source>
</evidence>
<dbReference type="EMBL" id="JABAHY010000001">
    <property type="protein sequence ID" value="NLS08636.1"/>
    <property type="molecule type" value="Genomic_DNA"/>
</dbReference>
<sequence length="169" mass="19141">MYSTCNDEDRHVPEDAQPAPMPEGILPDPEVDLEEDRPEAETYEEMIETLYSEDEAYDPYNPEHQAGGPLPPGFRAPGTVWTLDLGLETLTICQQTFRFAEPERRPSDRDRIRSRILLLKERGLEGRALLQGALQVCADAIDDVHLSEKDRHEAAKSAEELLSELRRLG</sequence>
<dbReference type="RefSeq" id="WP_168886129.1">
    <property type="nucleotide sequence ID" value="NZ_JABAHY010000001.1"/>
</dbReference>
<feature type="region of interest" description="Disordered" evidence="1">
    <location>
        <begin position="1"/>
        <end position="40"/>
    </location>
</feature>
<feature type="compositionally biased region" description="Acidic residues" evidence="1">
    <location>
        <begin position="29"/>
        <end position="40"/>
    </location>
</feature>
<accession>A0A7X8YCT0</accession>
<name>A0A7X8YCT0_9MICC</name>
<organism evidence="2 3">
    <name type="scientific">Nesterenkonia sedimenti</name>
    <dbReference type="NCBI Taxonomy" id="1463632"/>
    <lineage>
        <taxon>Bacteria</taxon>
        <taxon>Bacillati</taxon>
        <taxon>Actinomycetota</taxon>
        <taxon>Actinomycetes</taxon>
        <taxon>Micrococcales</taxon>
        <taxon>Micrococcaceae</taxon>
        <taxon>Nesterenkonia</taxon>
    </lineage>
</organism>
<evidence type="ECO:0000256" key="1">
    <source>
        <dbReference type="SAM" id="MobiDB-lite"/>
    </source>
</evidence>
<evidence type="ECO:0000313" key="2">
    <source>
        <dbReference type="EMBL" id="NLS08636.1"/>
    </source>
</evidence>
<reference evidence="2 3" key="1">
    <citation type="submission" date="2020-04" db="EMBL/GenBank/DDBJ databases">
        <title>Nesterenkonia sp. nov., isolated from marine sediment.</title>
        <authorList>
            <person name="Zhang G."/>
        </authorList>
    </citation>
    <scope>NUCLEOTIDE SEQUENCE [LARGE SCALE GENOMIC DNA]</scope>
    <source>
        <strain evidence="2 3">MY13</strain>
    </source>
</reference>
<dbReference type="AlphaFoldDB" id="A0A7X8YCT0"/>
<dbReference type="Proteomes" id="UP000523139">
    <property type="component" value="Unassembled WGS sequence"/>
</dbReference>
<protein>
    <submittedName>
        <fullName evidence="2">Uncharacterized protein</fullName>
    </submittedName>
</protein>
<gene>
    <name evidence="2" type="ORF">HGQ17_01170</name>
</gene>
<keyword evidence="3" id="KW-1185">Reference proteome</keyword>
<comment type="caution">
    <text evidence="2">The sequence shown here is derived from an EMBL/GenBank/DDBJ whole genome shotgun (WGS) entry which is preliminary data.</text>
</comment>